<evidence type="ECO:0000313" key="12">
    <source>
        <dbReference type="Proteomes" id="UP000736373"/>
    </source>
</evidence>
<accession>A0ABR7PUB2</accession>
<evidence type="ECO:0000256" key="8">
    <source>
        <dbReference type="ARBA" id="ARBA00023136"/>
    </source>
</evidence>
<dbReference type="InterPro" id="IPR010065">
    <property type="entry name" value="AA_ABC_transptr_permease_3TM"/>
</dbReference>
<evidence type="ECO:0000256" key="7">
    <source>
        <dbReference type="ARBA" id="ARBA00022989"/>
    </source>
</evidence>
<evidence type="ECO:0000256" key="9">
    <source>
        <dbReference type="RuleBase" id="RU363032"/>
    </source>
</evidence>
<proteinExistence type="inferred from homology"/>
<dbReference type="Gene3D" id="1.10.3720.10">
    <property type="entry name" value="MetI-like"/>
    <property type="match status" value="1"/>
</dbReference>
<dbReference type="SUPFAM" id="SSF161098">
    <property type="entry name" value="MetI-like"/>
    <property type="match status" value="1"/>
</dbReference>
<dbReference type="Proteomes" id="UP000736373">
    <property type="component" value="Unassembled WGS sequence"/>
</dbReference>
<keyword evidence="5 9" id="KW-0812">Transmembrane</keyword>
<reference evidence="11 12" key="1">
    <citation type="submission" date="2019-09" db="EMBL/GenBank/DDBJ databases">
        <title>Paraburkholderia podalyriae sp. nov., A South African Podalyria-associated rhizobium.</title>
        <authorList>
            <person name="Mavima L."/>
            <person name="Beukes C.W."/>
            <person name="Palmer M."/>
            <person name="De Meyer S.E."/>
            <person name="James E.K."/>
            <person name="Maluk M."/>
            <person name="Avontuur J.R."/>
            <person name="Chan W.Y."/>
            <person name="Venter S.N."/>
            <person name="Steenkamp E.T."/>
        </authorList>
    </citation>
    <scope>NUCLEOTIDE SEQUENCE [LARGE SCALE GENOMIC DNA]</scope>
    <source>
        <strain evidence="11 12">WC7.3b</strain>
    </source>
</reference>
<comment type="subcellular location">
    <subcellularLocation>
        <location evidence="1">Cell inner membrane</location>
        <topology evidence="1">Multi-pass membrane protein</topology>
    </subcellularLocation>
    <subcellularLocation>
        <location evidence="9">Cell membrane</location>
        <topology evidence="9">Multi-pass membrane protein</topology>
    </subcellularLocation>
</comment>
<feature type="transmembrane region" description="Helical" evidence="9">
    <location>
        <begin position="83"/>
        <end position="103"/>
    </location>
</feature>
<evidence type="ECO:0000256" key="6">
    <source>
        <dbReference type="ARBA" id="ARBA00022970"/>
    </source>
</evidence>
<name>A0ABR7PUB2_9BURK</name>
<gene>
    <name evidence="11" type="ORF">F6X42_25800</name>
</gene>
<evidence type="ECO:0000313" key="11">
    <source>
        <dbReference type="EMBL" id="MBC8749870.1"/>
    </source>
</evidence>
<keyword evidence="3 9" id="KW-0813">Transport</keyword>
<dbReference type="PROSITE" id="PS50928">
    <property type="entry name" value="ABC_TM1"/>
    <property type="match status" value="1"/>
</dbReference>
<dbReference type="PANTHER" id="PTHR30614">
    <property type="entry name" value="MEMBRANE COMPONENT OF AMINO ACID ABC TRANSPORTER"/>
    <property type="match status" value="1"/>
</dbReference>
<organism evidence="11 12">
    <name type="scientific">Paraburkholderia podalyriae</name>
    <dbReference type="NCBI Taxonomy" id="1938811"/>
    <lineage>
        <taxon>Bacteria</taxon>
        <taxon>Pseudomonadati</taxon>
        <taxon>Pseudomonadota</taxon>
        <taxon>Betaproteobacteria</taxon>
        <taxon>Burkholderiales</taxon>
        <taxon>Burkholderiaceae</taxon>
        <taxon>Paraburkholderia</taxon>
    </lineage>
</organism>
<keyword evidence="8 9" id="KW-0472">Membrane</keyword>
<evidence type="ECO:0000256" key="5">
    <source>
        <dbReference type="ARBA" id="ARBA00022692"/>
    </source>
</evidence>
<dbReference type="InterPro" id="IPR000515">
    <property type="entry name" value="MetI-like"/>
</dbReference>
<comment type="caution">
    <text evidence="11">The sequence shown here is derived from an EMBL/GenBank/DDBJ whole genome shotgun (WGS) entry which is preliminary data.</text>
</comment>
<feature type="transmembrane region" description="Helical" evidence="9">
    <location>
        <begin position="188"/>
        <end position="209"/>
    </location>
</feature>
<dbReference type="CDD" id="cd06261">
    <property type="entry name" value="TM_PBP2"/>
    <property type="match status" value="1"/>
</dbReference>
<dbReference type="InterPro" id="IPR035906">
    <property type="entry name" value="MetI-like_sf"/>
</dbReference>
<dbReference type="NCBIfam" id="TIGR01726">
    <property type="entry name" value="HEQRo_perm_3TM"/>
    <property type="match status" value="1"/>
</dbReference>
<evidence type="ECO:0000256" key="1">
    <source>
        <dbReference type="ARBA" id="ARBA00004429"/>
    </source>
</evidence>
<keyword evidence="12" id="KW-1185">Reference proteome</keyword>
<feature type="transmembrane region" description="Helical" evidence="9">
    <location>
        <begin position="52"/>
        <end position="77"/>
    </location>
</feature>
<dbReference type="Pfam" id="PF00528">
    <property type="entry name" value="BPD_transp_1"/>
    <property type="match status" value="1"/>
</dbReference>
<dbReference type="PANTHER" id="PTHR30614:SF0">
    <property type="entry name" value="L-CYSTINE TRANSPORT SYSTEM PERMEASE PROTEIN TCYL"/>
    <property type="match status" value="1"/>
</dbReference>
<sequence>MFNTTVFVQGLPLLLHAALATVGISLTGLVIGFFVGIGVCTARLSQHRAARLAGGAYVFFFRGVPMLVQLLLVYYLLPFAGINVSPIVAAISAVSLCSASYIAEILRGGFLSIPPGHLEAARMLGLSSLDTLRRILVPQAFRLTLPSLVNEMVLLIKASSLISVVGVAELTRTAQNIAASTYRPLEAYVAAGLIYFVICGSLALVAHAAEHRLQQHT</sequence>
<dbReference type="EMBL" id="VZQQ01000025">
    <property type="protein sequence ID" value="MBC8749870.1"/>
    <property type="molecule type" value="Genomic_DNA"/>
</dbReference>
<keyword evidence="4" id="KW-1003">Cell membrane</keyword>
<keyword evidence="7 9" id="KW-1133">Transmembrane helix</keyword>
<evidence type="ECO:0000259" key="10">
    <source>
        <dbReference type="PROSITE" id="PS50928"/>
    </source>
</evidence>
<feature type="domain" description="ABC transmembrane type-1" evidence="10">
    <location>
        <begin position="18"/>
        <end position="206"/>
    </location>
</feature>
<dbReference type="RefSeq" id="WP_187636848.1">
    <property type="nucleotide sequence ID" value="NZ_VZQQ01000025.1"/>
</dbReference>
<keyword evidence="6" id="KW-0029">Amino-acid transport</keyword>
<evidence type="ECO:0000256" key="4">
    <source>
        <dbReference type="ARBA" id="ARBA00022475"/>
    </source>
</evidence>
<comment type="similarity">
    <text evidence="2">Belongs to the binding-protein-dependent transport system permease family. HisMQ subfamily.</text>
</comment>
<evidence type="ECO:0000256" key="2">
    <source>
        <dbReference type="ARBA" id="ARBA00010072"/>
    </source>
</evidence>
<protein>
    <submittedName>
        <fullName evidence="11">Amino acid ABC transporter permease</fullName>
    </submittedName>
</protein>
<dbReference type="InterPro" id="IPR043429">
    <property type="entry name" value="ArtM/GltK/GlnP/TcyL/YhdX-like"/>
</dbReference>
<feature type="transmembrane region" description="Helical" evidence="9">
    <location>
        <begin position="13"/>
        <end position="40"/>
    </location>
</feature>
<evidence type="ECO:0000256" key="3">
    <source>
        <dbReference type="ARBA" id="ARBA00022448"/>
    </source>
</evidence>